<dbReference type="SUPFAM" id="SSF53474">
    <property type="entry name" value="alpha/beta-Hydrolases"/>
    <property type="match status" value="1"/>
</dbReference>
<dbReference type="PANTHER" id="PTHR43722">
    <property type="entry name" value="PROLINE IMINOPEPTIDASE"/>
    <property type="match status" value="1"/>
</dbReference>
<dbReference type="AlphaFoldDB" id="A0AB34K5B6"/>
<comment type="subcellular location">
    <subcellularLocation>
        <location evidence="2">Cytoplasm</location>
    </subcellularLocation>
</comment>
<dbReference type="EC" id="3.4.11.5" evidence="4"/>
<keyword evidence="5" id="KW-0031">Aminopeptidase</keyword>
<evidence type="ECO:0000256" key="8">
    <source>
        <dbReference type="ARBA" id="ARBA00022801"/>
    </source>
</evidence>
<dbReference type="Proteomes" id="UP001515480">
    <property type="component" value="Unassembled WGS sequence"/>
</dbReference>
<evidence type="ECO:0000256" key="3">
    <source>
        <dbReference type="ARBA" id="ARBA00010088"/>
    </source>
</evidence>
<evidence type="ECO:0000256" key="6">
    <source>
        <dbReference type="ARBA" id="ARBA00022490"/>
    </source>
</evidence>
<dbReference type="InterPro" id="IPR000073">
    <property type="entry name" value="AB_hydrolase_1"/>
</dbReference>
<evidence type="ECO:0000256" key="9">
    <source>
        <dbReference type="ARBA" id="ARBA00029605"/>
    </source>
</evidence>
<dbReference type="InterPro" id="IPR029058">
    <property type="entry name" value="AB_hydrolase_fold"/>
</dbReference>
<accession>A0AB34K5B6</accession>
<name>A0AB34K5B6_PRYPA</name>
<dbReference type="PRINTS" id="PR00793">
    <property type="entry name" value="PROAMNOPTASE"/>
</dbReference>
<keyword evidence="6" id="KW-0963">Cytoplasm</keyword>
<feature type="active site" evidence="10">
    <location>
        <position position="294"/>
    </location>
</feature>
<evidence type="ECO:0000313" key="13">
    <source>
        <dbReference type="Proteomes" id="UP001515480"/>
    </source>
</evidence>
<evidence type="ECO:0000256" key="10">
    <source>
        <dbReference type="PIRSR" id="PIRSR006431-1"/>
    </source>
</evidence>
<keyword evidence="8" id="KW-0378">Hydrolase</keyword>
<gene>
    <name evidence="12" type="ORF">AB1Y20_000431</name>
</gene>
<evidence type="ECO:0000313" key="12">
    <source>
        <dbReference type="EMBL" id="KAL1529485.1"/>
    </source>
</evidence>
<dbReference type="InterPro" id="IPR005944">
    <property type="entry name" value="Pro_iminopeptidase"/>
</dbReference>
<feature type="active site" description="Nucleophile" evidence="10">
    <location>
        <position position="113"/>
    </location>
</feature>
<comment type="catalytic activity">
    <reaction evidence="1">
        <text>Release of N-terminal proline from a peptide.</text>
        <dbReference type="EC" id="3.4.11.5"/>
    </reaction>
</comment>
<dbReference type="GO" id="GO:0004177">
    <property type="term" value="F:aminopeptidase activity"/>
    <property type="evidence" value="ECO:0007669"/>
    <property type="project" value="UniProtKB-KW"/>
</dbReference>
<sequence>MTSRGSLFPATPPRAEHTIPVSGGHSLYVAEYGSATGVPIVYVHGGPGGGIPRHAKRLFDPDVYRVVLFDQRGCGRSTCADRLQENTTHSLVADIELIRLSLHIDQWLVMGSSYGSLLSVLYTLRHPSCVLGCVLQGVFLGRRAELEWLFEGGAARFFPEKWKDFEVGCGDVSTAASAEPHPLPHIAAYHSAVLYPEASRVHPPPEGARTEVGASASRARAAALAFVSWEDEMETLCPQPVSSGGAEVECGAQIALHHFLHGCFLPDEGVLPEVTAARTRLGAAPCIIIQGRHDVVCPPVAAFELHLAWPGSRLHIVEGAAHALFEKVMRCAAQAALADMLARLTVTSRRTSPHGLAGQKRGRHGE</sequence>
<evidence type="ECO:0000256" key="4">
    <source>
        <dbReference type="ARBA" id="ARBA00012568"/>
    </source>
</evidence>
<dbReference type="PIRSF" id="PIRSF006431">
    <property type="entry name" value="Pept_S33"/>
    <property type="match status" value="1"/>
</dbReference>
<keyword evidence="13" id="KW-1185">Reference proteome</keyword>
<dbReference type="GO" id="GO:0006508">
    <property type="term" value="P:proteolysis"/>
    <property type="evidence" value="ECO:0007669"/>
    <property type="project" value="UniProtKB-KW"/>
</dbReference>
<evidence type="ECO:0000256" key="7">
    <source>
        <dbReference type="ARBA" id="ARBA00022670"/>
    </source>
</evidence>
<feature type="active site" description="Proton donor" evidence="10">
    <location>
        <position position="322"/>
    </location>
</feature>
<organism evidence="12 13">
    <name type="scientific">Prymnesium parvum</name>
    <name type="common">Toxic golden alga</name>
    <dbReference type="NCBI Taxonomy" id="97485"/>
    <lineage>
        <taxon>Eukaryota</taxon>
        <taxon>Haptista</taxon>
        <taxon>Haptophyta</taxon>
        <taxon>Prymnesiophyceae</taxon>
        <taxon>Prymnesiales</taxon>
        <taxon>Prymnesiaceae</taxon>
        <taxon>Prymnesium</taxon>
    </lineage>
</organism>
<dbReference type="GO" id="GO:0005737">
    <property type="term" value="C:cytoplasm"/>
    <property type="evidence" value="ECO:0007669"/>
    <property type="project" value="UniProtKB-SubCell"/>
</dbReference>
<feature type="domain" description="AB hydrolase-1" evidence="11">
    <location>
        <begin position="39"/>
        <end position="326"/>
    </location>
</feature>
<evidence type="ECO:0000259" key="11">
    <source>
        <dbReference type="Pfam" id="PF00561"/>
    </source>
</evidence>
<comment type="similarity">
    <text evidence="3">Belongs to the peptidase S33 family.</text>
</comment>
<dbReference type="PANTHER" id="PTHR43722:SF1">
    <property type="entry name" value="PROLINE IMINOPEPTIDASE"/>
    <property type="match status" value="1"/>
</dbReference>
<dbReference type="InterPro" id="IPR002410">
    <property type="entry name" value="Peptidase_S33"/>
</dbReference>
<protein>
    <recommendedName>
        <fullName evidence="4">prolyl aminopeptidase</fullName>
        <ecNumber evidence="4">3.4.11.5</ecNumber>
    </recommendedName>
    <alternativeName>
        <fullName evidence="9">Prolyl aminopeptidase</fullName>
    </alternativeName>
</protein>
<reference evidence="12 13" key="1">
    <citation type="journal article" date="2024" name="Science">
        <title>Giant polyketide synthase enzymes in the biosynthesis of giant marine polyether toxins.</title>
        <authorList>
            <person name="Fallon T.R."/>
            <person name="Shende V.V."/>
            <person name="Wierzbicki I.H."/>
            <person name="Pendleton A.L."/>
            <person name="Watervoot N.F."/>
            <person name="Auber R.P."/>
            <person name="Gonzalez D.J."/>
            <person name="Wisecaver J.H."/>
            <person name="Moore B.S."/>
        </authorList>
    </citation>
    <scope>NUCLEOTIDE SEQUENCE [LARGE SCALE GENOMIC DNA]</scope>
    <source>
        <strain evidence="12 13">12B1</strain>
    </source>
</reference>
<evidence type="ECO:0000256" key="2">
    <source>
        <dbReference type="ARBA" id="ARBA00004496"/>
    </source>
</evidence>
<proteinExistence type="inferred from homology"/>
<dbReference type="EMBL" id="JBGBPQ010000001">
    <property type="protein sequence ID" value="KAL1529485.1"/>
    <property type="molecule type" value="Genomic_DNA"/>
</dbReference>
<dbReference type="Pfam" id="PF00561">
    <property type="entry name" value="Abhydrolase_1"/>
    <property type="match status" value="1"/>
</dbReference>
<evidence type="ECO:0000256" key="1">
    <source>
        <dbReference type="ARBA" id="ARBA00001585"/>
    </source>
</evidence>
<keyword evidence="7" id="KW-0645">Protease</keyword>
<evidence type="ECO:0000256" key="5">
    <source>
        <dbReference type="ARBA" id="ARBA00022438"/>
    </source>
</evidence>
<comment type="caution">
    <text evidence="12">The sequence shown here is derived from an EMBL/GenBank/DDBJ whole genome shotgun (WGS) entry which is preliminary data.</text>
</comment>
<dbReference type="Gene3D" id="3.40.50.1820">
    <property type="entry name" value="alpha/beta hydrolase"/>
    <property type="match status" value="1"/>
</dbReference>